<dbReference type="Proteomes" id="UP000410492">
    <property type="component" value="Unassembled WGS sequence"/>
</dbReference>
<keyword evidence="3" id="KW-1185">Reference proteome</keyword>
<feature type="region of interest" description="Disordered" evidence="1">
    <location>
        <begin position="285"/>
        <end position="354"/>
    </location>
</feature>
<feature type="region of interest" description="Disordered" evidence="1">
    <location>
        <begin position="1"/>
        <end position="71"/>
    </location>
</feature>
<evidence type="ECO:0000313" key="2">
    <source>
        <dbReference type="EMBL" id="VEN53223.1"/>
    </source>
</evidence>
<dbReference type="PANTHER" id="PTHR34239:SF2">
    <property type="entry name" value="TRANSPOSABLE ELEMENT P TRANSPOSASE_THAP9 CONSERVED DOMAIN-CONTAINING PROTEIN"/>
    <property type="match status" value="1"/>
</dbReference>
<reference evidence="2 3" key="1">
    <citation type="submission" date="2019-01" db="EMBL/GenBank/DDBJ databases">
        <authorList>
            <person name="Sayadi A."/>
        </authorList>
    </citation>
    <scope>NUCLEOTIDE SEQUENCE [LARGE SCALE GENOMIC DNA]</scope>
</reference>
<protein>
    <submittedName>
        <fullName evidence="2">Uncharacterized protein</fullName>
    </submittedName>
</protein>
<feature type="compositionally biased region" description="Polar residues" evidence="1">
    <location>
        <begin position="285"/>
        <end position="317"/>
    </location>
</feature>
<sequence>MPKRPRSSKNSSDSVTDSVRKKSRRYEKLQEKLEKLRNELLTRSNSSDSEQAQSDPEEDNVEDNLVPSNSSCIMNPFETDENVASVVEAPVTDTVLDLFGEDPLNDKNNGADMLPELAKRFNHSLANGFGKEVISKLIAKHLPAANCSGLIPPILNPEIAEAFKNKDKVREDKFLISMQETVAASIMALYKETKLALDANKDVEFLADSTKLMLETFHKISLHRRYLLSPLLNVKYKKLLESQPIDKFLYGEDLLEKLKQTQASKSAASQVTSIMKPKMAKYNSTTQRYTGGNSNCMPQPVSSSRNNTRHLNYNVPSNKPKMKGNRRSNITQENRARNPSNYQPSQWRRYRRPQ</sequence>
<feature type="compositionally biased region" description="Polar residues" evidence="1">
    <location>
        <begin position="41"/>
        <end position="54"/>
    </location>
</feature>
<name>A0A653CZR5_CALMS</name>
<dbReference type="AlphaFoldDB" id="A0A653CZR5"/>
<accession>A0A653CZR5</accession>
<dbReference type="EMBL" id="CAACVG010009430">
    <property type="protein sequence ID" value="VEN53223.1"/>
    <property type="molecule type" value="Genomic_DNA"/>
</dbReference>
<feature type="compositionally biased region" description="Basic and acidic residues" evidence="1">
    <location>
        <begin position="26"/>
        <end position="40"/>
    </location>
</feature>
<feature type="compositionally biased region" description="Low complexity" evidence="1">
    <location>
        <begin position="8"/>
        <end position="17"/>
    </location>
</feature>
<dbReference type="OrthoDB" id="6782540at2759"/>
<dbReference type="PANTHER" id="PTHR34239">
    <property type="entry name" value="APPLE DOMAIN-CONTAINING PROTEIN"/>
    <property type="match status" value="1"/>
</dbReference>
<evidence type="ECO:0000313" key="3">
    <source>
        <dbReference type="Proteomes" id="UP000410492"/>
    </source>
</evidence>
<proteinExistence type="predicted"/>
<gene>
    <name evidence="2" type="ORF">CALMAC_LOCUS13101</name>
</gene>
<evidence type="ECO:0000256" key="1">
    <source>
        <dbReference type="SAM" id="MobiDB-lite"/>
    </source>
</evidence>
<organism evidence="2 3">
    <name type="scientific">Callosobruchus maculatus</name>
    <name type="common">Southern cowpea weevil</name>
    <name type="synonym">Pulse bruchid</name>
    <dbReference type="NCBI Taxonomy" id="64391"/>
    <lineage>
        <taxon>Eukaryota</taxon>
        <taxon>Metazoa</taxon>
        <taxon>Ecdysozoa</taxon>
        <taxon>Arthropoda</taxon>
        <taxon>Hexapoda</taxon>
        <taxon>Insecta</taxon>
        <taxon>Pterygota</taxon>
        <taxon>Neoptera</taxon>
        <taxon>Endopterygota</taxon>
        <taxon>Coleoptera</taxon>
        <taxon>Polyphaga</taxon>
        <taxon>Cucujiformia</taxon>
        <taxon>Chrysomeloidea</taxon>
        <taxon>Chrysomelidae</taxon>
        <taxon>Bruchinae</taxon>
        <taxon>Bruchini</taxon>
        <taxon>Callosobruchus</taxon>
    </lineage>
</organism>
<feature type="compositionally biased region" description="Polar residues" evidence="1">
    <location>
        <begin position="327"/>
        <end position="346"/>
    </location>
</feature>